<organism evidence="1 2">
    <name type="scientific">Datura stramonium</name>
    <name type="common">Jimsonweed</name>
    <name type="synonym">Common thornapple</name>
    <dbReference type="NCBI Taxonomy" id="4076"/>
    <lineage>
        <taxon>Eukaryota</taxon>
        <taxon>Viridiplantae</taxon>
        <taxon>Streptophyta</taxon>
        <taxon>Embryophyta</taxon>
        <taxon>Tracheophyta</taxon>
        <taxon>Spermatophyta</taxon>
        <taxon>Magnoliopsida</taxon>
        <taxon>eudicotyledons</taxon>
        <taxon>Gunneridae</taxon>
        <taxon>Pentapetalae</taxon>
        <taxon>asterids</taxon>
        <taxon>lamiids</taxon>
        <taxon>Solanales</taxon>
        <taxon>Solanaceae</taxon>
        <taxon>Solanoideae</taxon>
        <taxon>Datureae</taxon>
        <taxon>Datura</taxon>
    </lineage>
</organism>
<dbReference type="PANTHER" id="PTHR36780:SF1">
    <property type="entry name" value="PROFILIN"/>
    <property type="match status" value="1"/>
</dbReference>
<name>A0ABS8SQU1_DATST</name>
<gene>
    <name evidence="1" type="ORF">HAX54_045528</name>
</gene>
<dbReference type="Proteomes" id="UP000823775">
    <property type="component" value="Unassembled WGS sequence"/>
</dbReference>
<dbReference type="EMBL" id="JACEIK010000707">
    <property type="protein sequence ID" value="MCD7461205.1"/>
    <property type="molecule type" value="Genomic_DNA"/>
</dbReference>
<protein>
    <submittedName>
        <fullName evidence="1">Uncharacterized protein</fullName>
    </submittedName>
</protein>
<accession>A0ABS8SQU1</accession>
<dbReference type="PANTHER" id="PTHR36780">
    <property type="entry name" value="OS05G0241400 PROTEIN"/>
    <property type="match status" value="1"/>
</dbReference>
<evidence type="ECO:0000313" key="1">
    <source>
        <dbReference type="EMBL" id="MCD7461205.1"/>
    </source>
</evidence>
<keyword evidence="2" id="KW-1185">Reference proteome</keyword>
<proteinExistence type="predicted"/>
<sequence>MQVQLVSCYIQVSSRQKNIMDWAFVHKIWEKFISSNVGSGQPLKAALLINYDPSGPSRLMSTMFVALLFNCKTAPSFIFQISGDITGLFQYLTWTRFDVVECLLTLGKFCCP</sequence>
<reference evidence="1 2" key="1">
    <citation type="journal article" date="2021" name="BMC Genomics">
        <title>Datura genome reveals duplications of psychoactive alkaloid biosynthetic genes and high mutation rate following tissue culture.</title>
        <authorList>
            <person name="Rajewski A."/>
            <person name="Carter-House D."/>
            <person name="Stajich J."/>
            <person name="Litt A."/>
        </authorList>
    </citation>
    <scope>NUCLEOTIDE SEQUENCE [LARGE SCALE GENOMIC DNA]</scope>
    <source>
        <strain evidence="1">AR-01</strain>
    </source>
</reference>
<comment type="caution">
    <text evidence="1">The sequence shown here is derived from an EMBL/GenBank/DDBJ whole genome shotgun (WGS) entry which is preliminary data.</text>
</comment>
<evidence type="ECO:0000313" key="2">
    <source>
        <dbReference type="Proteomes" id="UP000823775"/>
    </source>
</evidence>